<keyword evidence="2" id="KW-0732">Signal</keyword>
<comment type="caution">
    <text evidence="3">The sequence shown here is derived from an EMBL/GenBank/DDBJ whole genome shotgun (WGS) entry which is preliminary data.</text>
</comment>
<feature type="chain" id="PRO_5016288765" evidence="2">
    <location>
        <begin position="28"/>
        <end position="388"/>
    </location>
</feature>
<evidence type="ECO:0000313" key="3">
    <source>
        <dbReference type="EMBL" id="PWW74517.1"/>
    </source>
</evidence>
<name>A0A317SLJ2_9PEZI</name>
<keyword evidence="1" id="KW-1133">Transmembrane helix</keyword>
<keyword evidence="4" id="KW-1185">Reference proteome</keyword>
<dbReference type="AlphaFoldDB" id="A0A317SLJ2"/>
<keyword evidence="1" id="KW-0472">Membrane</keyword>
<protein>
    <submittedName>
        <fullName evidence="3">Uncharacterized protein</fullName>
    </submittedName>
</protein>
<dbReference type="Proteomes" id="UP000246991">
    <property type="component" value="Unassembled WGS sequence"/>
</dbReference>
<dbReference type="OrthoDB" id="5344062at2759"/>
<reference evidence="3 4" key="1">
    <citation type="submission" date="2018-03" db="EMBL/GenBank/DDBJ databases">
        <title>Genomes of Pezizomycetes fungi and the evolution of truffles.</title>
        <authorList>
            <person name="Murat C."/>
            <person name="Payen T."/>
            <person name="Noel B."/>
            <person name="Kuo A."/>
            <person name="Martin F.M."/>
        </authorList>
    </citation>
    <scope>NUCLEOTIDE SEQUENCE [LARGE SCALE GENOMIC DNA]</scope>
    <source>
        <strain evidence="3">091103-1</strain>
    </source>
</reference>
<accession>A0A317SLJ2</accession>
<organism evidence="3 4">
    <name type="scientific">Tuber magnatum</name>
    <name type="common">white Piedmont truffle</name>
    <dbReference type="NCBI Taxonomy" id="42249"/>
    <lineage>
        <taxon>Eukaryota</taxon>
        <taxon>Fungi</taxon>
        <taxon>Dikarya</taxon>
        <taxon>Ascomycota</taxon>
        <taxon>Pezizomycotina</taxon>
        <taxon>Pezizomycetes</taxon>
        <taxon>Pezizales</taxon>
        <taxon>Tuberaceae</taxon>
        <taxon>Tuber</taxon>
    </lineage>
</organism>
<feature type="signal peptide" evidence="2">
    <location>
        <begin position="1"/>
        <end position="27"/>
    </location>
</feature>
<feature type="transmembrane region" description="Helical" evidence="1">
    <location>
        <begin position="353"/>
        <end position="382"/>
    </location>
</feature>
<keyword evidence="1" id="KW-0812">Transmembrane</keyword>
<dbReference type="EMBL" id="PYWC01000060">
    <property type="protein sequence ID" value="PWW74517.1"/>
    <property type="molecule type" value="Genomic_DNA"/>
</dbReference>
<evidence type="ECO:0000313" key="4">
    <source>
        <dbReference type="Proteomes" id="UP000246991"/>
    </source>
</evidence>
<sequence>MLSLTILPRGLTVLLLLGLTTPHATWAFPSKIDPELLLDSDTSYKTYREKYKCLEEECYVYYGVDALYEGNCTVILHSPNAWSASIGLGGSDRDLRHPLTLPGTLYLGPTHSYGLRTFDPNDLFLALDAEARGYGDLGFSNINYMTSVFPAHLLNGIRGKEGRVLWDVTAEAMMDDMEGDSTYVYVGGELRYSVPTPPRDEFANRLKLYWPASWSSGLVKTGKTGRVANTRGVEKYLYSRPPVGRVPPADRVPPGQPYEMRFDGIVEGETARVNFTVTDYCSRAVCEDWDDRYHFNYTVVFVGINRAGGVGRWPTPVMEIHKDRMLFTDGRTGRIEEAEEVADDEDCGTVCRVFGWLGGISGSYIGIVLYSGLCLGLVLFFIRVMFAR</sequence>
<gene>
    <name evidence="3" type="ORF">C7212DRAFT_358784</name>
</gene>
<proteinExistence type="predicted"/>
<evidence type="ECO:0000256" key="2">
    <source>
        <dbReference type="SAM" id="SignalP"/>
    </source>
</evidence>
<evidence type="ECO:0000256" key="1">
    <source>
        <dbReference type="SAM" id="Phobius"/>
    </source>
</evidence>